<comment type="caution">
    <text evidence="1">The sequence shown here is derived from an EMBL/GenBank/DDBJ whole genome shotgun (WGS) entry which is preliminary data.</text>
</comment>
<dbReference type="EMBL" id="JBBPBN010000006">
    <property type="protein sequence ID" value="KAK9034916.1"/>
    <property type="molecule type" value="Genomic_DNA"/>
</dbReference>
<keyword evidence="2" id="KW-1185">Reference proteome</keyword>
<sequence>MFPSSPHAILKSKSLRANYSYFEAQRMSGNNGRVPFTEIQIKDGYMSSEPQSSLTPLGVSRVEQLFVNVDDNLNEEDECNVEAFEPPPDTTMKEAEVENPFQVFKKPRRSKV</sequence>
<organism evidence="1 2">
    <name type="scientific">Hibiscus sabdariffa</name>
    <name type="common">roselle</name>
    <dbReference type="NCBI Taxonomy" id="183260"/>
    <lineage>
        <taxon>Eukaryota</taxon>
        <taxon>Viridiplantae</taxon>
        <taxon>Streptophyta</taxon>
        <taxon>Embryophyta</taxon>
        <taxon>Tracheophyta</taxon>
        <taxon>Spermatophyta</taxon>
        <taxon>Magnoliopsida</taxon>
        <taxon>eudicotyledons</taxon>
        <taxon>Gunneridae</taxon>
        <taxon>Pentapetalae</taxon>
        <taxon>rosids</taxon>
        <taxon>malvids</taxon>
        <taxon>Malvales</taxon>
        <taxon>Malvaceae</taxon>
        <taxon>Malvoideae</taxon>
        <taxon>Hibiscus</taxon>
    </lineage>
</organism>
<dbReference type="Proteomes" id="UP001396334">
    <property type="component" value="Unassembled WGS sequence"/>
</dbReference>
<evidence type="ECO:0000313" key="1">
    <source>
        <dbReference type="EMBL" id="KAK9034916.1"/>
    </source>
</evidence>
<reference evidence="1 2" key="1">
    <citation type="journal article" date="2024" name="G3 (Bethesda)">
        <title>Genome assembly of Hibiscus sabdariffa L. provides insights into metabolisms of medicinal natural products.</title>
        <authorList>
            <person name="Kim T."/>
        </authorList>
    </citation>
    <scope>NUCLEOTIDE SEQUENCE [LARGE SCALE GENOMIC DNA]</scope>
    <source>
        <strain evidence="1">TK-2024</strain>
        <tissue evidence="1">Old leaves</tissue>
    </source>
</reference>
<evidence type="ECO:0000313" key="2">
    <source>
        <dbReference type="Proteomes" id="UP001396334"/>
    </source>
</evidence>
<protein>
    <submittedName>
        <fullName evidence="1">Uncharacterized protein</fullName>
    </submittedName>
</protein>
<proteinExistence type="predicted"/>
<gene>
    <name evidence="1" type="ORF">V6N11_076968</name>
</gene>
<accession>A0ABR2TBP0</accession>
<name>A0ABR2TBP0_9ROSI</name>